<evidence type="ECO:0000256" key="1">
    <source>
        <dbReference type="SAM" id="SignalP"/>
    </source>
</evidence>
<feature type="signal peptide" evidence="1">
    <location>
        <begin position="1"/>
        <end position="23"/>
    </location>
</feature>
<dbReference type="OrthoDB" id="1232764at2"/>
<keyword evidence="3" id="KW-1185">Reference proteome</keyword>
<dbReference type="Proteomes" id="UP000320390">
    <property type="component" value="Chromosome"/>
</dbReference>
<dbReference type="RefSeq" id="WP_145201084.1">
    <property type="nucleotide sequence ID" value="NZ_CP036434.1"/>
</dbReference>
<protein>
    <submittedName>
        <fullName evidence="2">Uncharacterized protein</fullName>
    </submittedName>
</protein>
<keyword evidence="1" id="KW-0732">Signal</keyword>
<gene>
    <name evidence="2" type="ORF">Poly30_39750</name>
</gene>
<organism evidence="2 3">
    <name type="scientific">Saltatorellus ferox</name>
    <dbReference type="NCBI Taxonomy" id="2528018"/>
    <lineage>
        <taxon>Bacteria</taxon>
        <taxon>Pseudomonadati</taxon>
        <taxon>Planctomycetota</taxon>
        <taxon>Planctomycetia</taxon>
        <taxon>Planctomycetia incertae sedis</taxon>
        <taxon>Saltatorellus</taxon>
    </lineage>
</organism>
<proteinExistence type="predicted"/>
<accession>A0A518EWG8</accession>
<evidence type="ECO:0000313" key="2">
    <source>
        <dbReference type="EMBL" id="QDV08432.1"/>
    </source>
</evidence>
<dbReference type="InterPro" id="IPR015943">
    <property type="entry name" value="WD40/YVTN_repeat-like_dom_sf"/>
</dbReference>
<sequence length="419" mass="43262" precursor="true">MRRSTWLCLSWLFPGLLSTLGHAQELLACRHSPARIELYDAMDGSLINGTYVDIDGLLGLGGATSNIWDVQRAPNGELLVSSYSAQAIQRFSADGSMYLGDLPTSAGASTGIDINGNVLGIAASTAPGGVYRFDSATMTQTQVSTTTGNWDVTSLGSQWLVARTNGTVVSIDPLTGTETPWGNPGGFCEQIVVQPSGEILVANYGSQGYSVHDSTGAILQTYFSLGAGSIRGIAPLGNGNVMLSGVSGLSIYDPVANTVVTVDTGAGAFLFGGAGNGGLGTSYCMANANSTGATGRLSAAGSPLVSSNDLMLEASDLPPLSFGFFIVSRMQSFIQNPAGSAGNLCLTGSIGRYVGPGQIQQSNLQGAFSLGIDLTNIPQPLGFVAVQPGESWSFQVWHRDTAGGQPTSNFSQGLEIAFQ</sequence>
<evidence type="ECO:0000313" key="3">
    <source>
        <dbReference type="Proteomes" id="UP000320390"/>
    </source>
</evidence>
<dbReference type="AlphaFoldDB" id="A0A518EWG8"/>
<dbReference type="SUPFAM" id="SSF101898">
    <property type="entry name" value="NHL repeat"/>
    <property type="match status" value="1"/>
</dbReference>
<reference evidence="2 3" key="1">
    <citation type="submission" date="2019-02" db="EMBL/GenBank/DDBJ databases">
        <title>Deep-cultivation of Planctomycetes and their phenomic and genomic characterization uncovers novel biology.</title>
        <authorList>
            <person name="Wiegand S."/>
            <person name="Jogler M."/>
            <person name="Boedeker C."/>
            <person name="Pinto D."/>
            <person name="Vollmers J."/>
            <person name="Rivas-Marin E."/>
            <person name="Kohn T."/>
            <person name="Peeters S.H."/>
            <person name="Heuer A."/>
            <person name="Rast P."/>
            <person name="Oberbeckmann S."/>
            <person name="Bunk B."/>
            <person name="Jeske O."/>
            <person name="Meyerdierks A."/>
            <person name="Storesund J.E."/>
            <person name="Kallscheuer N."/>
            <person name="Luecker S."/>
            <person name="Lage O.M."/>
            <person name="Pohl T."/>
            <person name="Merkel B.J."/>
            <person name="Hornburger P."/>
            <person name="Mueller R.-W."/>
            <person name="Bruemmer F."/>
            <person name="Labrenz M."/>
            <person name="Spormann A.M."/>
            <person name="Op den Camp H."/>
            <person name="Overmann J."/>
            <person name="Amann R."/>
            <person name="Jetten M.S.M."/>
            <person name="Mascher T."/>
            <person name="Medema M.H."/>
            <person name="Devos D.P."/>
            <person name="Kaster A.-K."/>
            <person name="Ovreas L."/>
            <person name="Rohde M."/>
            <person name="Galperin M.Y."/>
            <person name="Jogler C."/>
        </authorList>
    </citation>
    <scope>NUCLEOTIDE SEQUENCE [LARGE SCALE GENOMIC DNA]</scope>
    <source>
        <strain evidence="2 3">Poly30</strain>
    </source>
</reference>
<dbReference type="EMBL" id="CP036434">
    <property type="protein sequence ID" value="QDV08432.1"/>
    <property type="molecule type" value="Genomic_DNA"/>
</dbReference>
<feature type="chain" id="PRO_5021733024" evidence="1">
    <location>
        <begin position="24"/>
        <end position="419"/>
    </location>
</feature>
<name>A0A518EWG8_9BACT</name>
<dbReference type="Gene3D" id="2.130.10.10">
    <property type="entry name" value="YVTN repeat-like/Quinoprotein amine dehydrogenase"/>
    <property type="match status" value="1"/>
</dbReference>